<accession>A0A1G2I255</accession>
<evidence type="ECO:0000313" key="4">
    <source>
        <dbReference type="Proteomes" id="UP000176421"/>
    </source>
</evidence>
<dbReference type="SUPFAM" id="SSF47090">
    <property type="entry name" value="PGBD-like"/>
    <property type="match status" value="1"/>
</dbReference>
<organism evidence="3 4">
    <name type="scientific">Candidatus Staskawiczbacteria bacterium RIFCSPHIGHO2_02_FULL_34_9</name>
    <dbReference type="NCBI Taxonomy" id="1802206"/>
    <lineage>
        <taxon>Bacteria</taxon>
        <taxon>Candidatus Staskawicziibacteriota</taxon>
    </lineage>
</organism>
<sequence>MIFNNFKKFFLIGKIPKKFFLILNTLCILFFSSQVLAANVGDSLNFNVEDDFDISQRSQVAGELVKISPNIYFYVEKNWWDSQFDSKKSQILSQLDGLSSEFNNRIYPVLTSVYGSEWNPGVDNDPRVTIFFHSIKDNAGGYFRSNDEYLKLQIPDSNEKEMIYINLSYVDDPKLKVFVAHEFTHLIEFNQKERLNKIQEEVWLNEGRADYSSTILGYDDNYDGSNLQARVKDFLQNPTDSIAEWQENKYDYASVSLFLHYLTDHYSLDVLSNSLKSKLVGIESINYALSKQGSPEDFSQIFTNWEIATIINDCSLDIKYCYLNQNLKKLKINPTLNFLPLSGNSSLSVSDSIKNWSGNWQKVIGGNGGNLKLNFSGLSILNFKVSYVVFDKDGNYTVNSMKLDQNEKGSLEIDNFGTQYLSLFVVPSLQSKTLGFNGGELSYPYSFTVSIAGSNDQSDQDIVQKLLDQIASLKKQIADLQKALGQNGSNSSCVVLNSNLHLGLKNDEVACLQQALKDQGEGIYPEGLVTGYFGSLTKSAVIRFQEKYNIPNTGFVGPLTRQKINQLL</sequence>
<name>A0A1G2I255_9BACT</name>
<dbReference type="AlphaFoldDB" id="A0A1G2I255"/>
<dbReference type="EMBL" id="MHOS01000021">
    <property type="protein sequence ID" value="OGZ68541.1"/>
    <property type="molecule type" value="Genomic_DNA"/>
</dbReference>
<keyword evidence="1" id="KW-0732">Signal</keyword>
<dbReference type="InterPro" id="IPR002477">
    <property type="entry name" value="Peptidoglycan-bd-like"/>
</dbReference>
<reference evidence="3 4" key="1">
    <citation type="journal article" date="2016" name="Nat. Commun.">
        <title>Thousands of microbial genomes shed light on interconnected biogeochemical processes in an aquifer system.</title>
        <authorList>
            <person name="Anantharaman K."/>
            <person name="Brown C.T."/>
            <person name="Hug L.A."/>
            <person name="Sharon I."/>
            <person name="Castelle C.J."/>
            <person name="Probst A.J."/>
            <person name="Thomas B.C."/>
            <person name="Singh A."/>
            <person name="Wilkins M.J."/>
            <person name="Karaoz U."/>
            <person name="Brodie E.L."/>
            <person name="Williams K.H."/>
            <person name="Hubbard S.S."/>
            <person name="Banfield J.F."/>
        </authorList>
    </citation>
    <scope>NUCLEOTIDE SEQUENCE [LARGE SCALE GENOMIC DNA]</scope>
</reference>
<proteinExistence type="predicted"/>
<protein>
    <recommendedName>
        <fullName evidence="2">Peptidoglycan binding-like domain-containing protein</fullName>
    </recommendedName>
</protein>
<feature type="signal peptide" evidence="1">
    <location>
        <begin position="1"/>
        <end position="37"/>
    </location>
</feature>
<evidence type="ECO:0000256" key="1">
    <source>
        <dbReference type="SAM" id="SignalP"/>
    </source>
</evidence>
<dbReference type="InterPro" id="IPR036365">
    <property type="entry name" value="PGBD-like_sf"/>
</dbReference>
<feature type="chain" id="PRO_5009583215" description="Peptidoglycan binding-like domain-containing protein" evidence="1">
    <location>
        <begin position="38"/>
        <end position="568"/>
    </location>
</feature>
<evidence type="ECO:0000259" key="2">
    <source>
        <dbReference type="Pfam" id="PF01471"/>
    </source>
</evidence>
<dbReference type="Pfam" id="PF01471">
    <property type="entry name" value="PG_binding_1"/>
    <property type="match status" value="1"/>
</dbReference>
<gene>
    <name evidence="3" type="ORF">A3D35_02250</name>
</gene>
<evidence type="ECO:0000313" key="3">
    <source>
        <dbReference type="EMBL" id="OGZ68541.1"/>
    </source>
</evidence>
<feature type="domain" description="Peptidoglycan binding-like" evidence="2">
    <location>
        <begin position="506"/>
        <end position="563"/>
    </location>
</feature>
<dbReference type="STRING" id="1802206.A3D35_02250"/>
<dbReference type="InterPro" id="IPR036366">
    <property type="entry name" value="PGBDSf"/>
</dbReference>
<comment type="caution">
    <text evidence="3">The sequence shown here is derived from an EMBL/GenBank/DDBJ whole genome shotgun (WGS) entry which is preliminary data.</text>
</comment>
<dbReference type="Gene3D" id="1.10.101.10">
    <property type="entry name" value="PGBD-like superfamily/PGBD"/>
    <property type="match status" value="1"/>
</dbReference>
<dbReference type="Proteomes" id="UP000176421">
    <property type="component" value="Unassembled WGS sequence"/>
</dbReference>